<dbReference type="AlphaFoldDB" id="A0A6L9UBH5"/>
<sequence>MNYLTRRVVAVAAAAMVAFPVFAEDLVTNERAGKADAPNKLVLALPAWESPSFSAVPAWADGYKKLYGDFISKHPDWQIDFQYQSDDTGQVAARLLEQAKAGNAPDCSAIDSFVLQQFIDNKVLKPMTPYFTKEQVADLFPFIRDVVVAKDDQLYAWWWATDIRVLWRNTDIVPAAPKTWADLKKAALASKEKGMEGVLFNAGRWEGTTFDWLANFWSQGGKLVDTDAKPIFGEGDNRAKMIKAVDYYKDLVDSGAAPKRVLNIKAYDDINAAAAAGTTALFVGGNFQYGQLKNALEPDDFAKWQPSPLPGPTESQHSAGTGGWAFGSFSNDPKKVEFCADLVKEVYNGPANALQDQLPTQRSLFDKYDQFKTPIDKGFAAALENGNARPGVAIYPEISNQIQIMMGDVLSGTKSTEEAVDAAYKASLAAYSSK</sequence>
<evidence type="ECO:0000256" key="3">
    <source>
        <dbReference type="ARBA" id="ARBA00022729"/>
    </source>
</evidence>
<dbReference type="Gene3D" id="3.40.190.10">
    <property type="entry name" value="Periplasmic binding protein-like II"/>
    <property type="match status" value="2"/>
</dbReference>
<dbReference type="PANTHER" id="PTHR30061:SF50">
    <property type="entry name" value="MALTOSE_MALTODEXTRIN-BINDING PERIPLASMIC PROTEIN"/>
    <property type="match status" value="1"/>
</dbReference>
<reference evidence="5 6" key="1">
    <citation type="submission" date="2019-12" db="EMBL/GenBank/DDBJ databases">
        <title>Rhizobium genotypes associated with high levels of biological nitrogen fixation by grain legumes in a temperate-maritime cropping system.</title>
        <authorList>
            <person name="Maluk M."/>
            <person name="Francesc Ferrando Molina F."/>
            <person name="Lopez Del Egido L."/>
            <person name="Lafos M."/>
            <person name="Langarica-Fuentes A."/>
            <person name="Gebre Yohannes G."/>
            <person name="Young M.W."/>
            <person name="Martin P."/>
            <person name="Gantlett R."/>
            <person name="Kenicer G."/>
            <person name="Hawes C."/>
            <person name="Begg G.S."/>
            <person name="Quilliam R.S."/>
            <person name="Squire G.R."/>
            <person name="Poole P.S."/>
            <person name="Young P.W."/>
            <person name="Iannetta P.M."/>
            <person name="James E.K."/>
        </authorList>
    </citation>
    <scope>NUCLEOTIDE SEQUENCE [LARGE SCALE GENOMIC DNA]</scope>
    <source>
        <strain evidence="5 6">JHI1118</strain>
    </source>
</reference>
<protein>
    <submittedName>
        <fullName evidence="5">ABC transporter substrate-binding protein</fullName>
    </submittedName>
</protein>
<feature type="signal peptide" evidence="4">
    <location>
        <begin position="1"/>
        <end position="23"/>
    </location>
</feature>
<dbReference type="SUPFAM" id="SSF53850">
    <property type="entry name" value="Periplasmic binding protein-like II"/>
    <property type="match status" value="1"/>
</dbReference>
<evidence type="ECO:0000256" key="4">
    <source>
        <dbReference type="SAM" id="SignalP"/>
    </source>
</evidence>
<organism evidence="5 6">
    <name type="scientific">Rhizobium lusitanum</name>
    <dbReference type="NCBI Taxonomy" id="293958"/>
    <lineage>
        <taxon>Bacteria</taxon>
        <taxon>Pseudomonadati</taxon>
        <taxon>Pseudomonadota</taxon>
        <taxon>Alphaproteobacteria</taxon>
        <taxon>Hyphomicrobiales</taxon>
        <taxon>Rhizobiaceae</taxon>
        <taxon>Rhizobium/Agrobacterium group</taxon>
        <taxon>Rhizobium</taxon>
    </lineage>
</organism>
<dbReference type="GO" id="GO:0042956">
    <property type="term" value="P:maltodextrin transmembrane transport"/>
    <property type="evidence" value="ECO:0007669"/>
    <property type="project" value="TreeGrafter"/>
</dbReference>
<comment type="caution">
    <text evidence="5">The sequence shown here is derived from an EMBL/GenBank/DDBJ whole genome shotgun (WGS) entry which is preliminary data.</text>
</comment>
<gene>
    <name evidence="5" type="ORF">GR212_18855</name>
</gene>
<dbReference type="GO" id="GO:1901982">
    <property type="term" value="F:maltose binding"/>
    <property type="evidence" value="ECO:0007669"/>
    <property type="project" value="TreeGrafter"/>
</dbReference>
<evidence type="ECO:0000313" key="5">
    <source>
        <dbReference type="EMBL" id="NEI71646.1"/>
    </source>
</evidence>
<evidence type="ECO:0000256" key="1">
    <source>
        <dbReference type="ARBA" id="ARBA00008520"/>
    </source>
</evidence>
<dbReference type="RefSeq" id="WP_163988200.1">
    <property type="nucleotide sequence ID" value="NZ_WUEY01000008.1"/>
</dbReference>
<feature type="chain" id="PRO_5026961205" evidence="4">
    <location>
        <begin position="24"/>
        <end position="434"/>
    </location>
</feature>
<proteinExistence type="inferred from homology"/>
<accession>A0A6L9UBH5</accession>
<dbReference type="Proteomes" id="UP000483035">
    <property type="component" value="Unassembled WGS sequence"/>
</dbReference>
<evidence type="ECO:0000256" key="2">
    <source>
        <dbReference type="ARBA" id="ARBA00022448"/>
    </source>
</evidence>
<dbReference type="PANTHER" id="PTHR30061">
    <property type="entry name" value="MALTOSE-BINDING PERIPLASMIC PROTEIN"/>
    <property type="match status" value="1"/>
</dbReference>
<keyword evidence="2" id="KW-0813">Transport</keyword>
<dbReference type="GO" id="GO:0055052">
    <property type="term" value="C:ATP-binding cassette (ABC) transporter complex, substrate-binding subunit-containing"/>
    <property type="evidence" value="ECO:0007669"/>
    <property type="project" value="TreeGrafter"/>
</dbReference>
<dbReference type="EMBL" id="WUEY01000008">
    <property type="protein sequence ID" value="NEI71646.1"/>
    <property type="molecule type" value="Genomic_DNA"/>
</dbReference>
<name>A0A6L9UBH5_9HYPH</name>
<evidence type="ECO:0000313" key="6">
    <source>
        <dbReference type="Proteomes" id="UP000483035"/>
    </source>
</evidence>
<comment type="similarity">
    <text evidence="1">Belongs to the bacterial solute-binding protein 1 family.</text>
</comment>
<keyword evidence="3 4" id="KW-0732">Signal</keyword>
<dbReference type="GO" id="GO:0015768">
    <property type="term" value="P:maltose transport"/>
    <property type="evidence" value="ECO:0007669"/>
    <property type="project" value="TreeGrafter"/>
</dbReference>